<name>A0A6A5TEM1_9PLEO</name>
<dbReference type="OrthoDB" id="152248at2759"/>
<dbReference type="Proteomes" id="UP000800035">
    <property type="component" value="Unassembled WGS sequence"/>
</dbReference>
<accession>A0A6A5TEM1</accession>
<organism evidence="1 2">
    <name type="scientific">Byssothecium circinans</name>
    <dbReference type="NCBI Taxonomy" id="147558"/>
    <lineage>
        <taxon>Eukaryota</taxon>
        <taxon>Fungi</taxon>
        <taxon>Dikarya</taxon>
        <taxon>Ascomycota</taxon>
        <taxon>Pezizomycotina</taxon>
        <taxon>Dothideomycetes</taxon>
        <taxon>Pleosporomycetidae</taxon>
        <taxon>Pleosporales</taxon>
        <taxon>Massarineae</taxon>
        <taxon>Massarinaceae</taxon>
        <taxon>Byssothecium</taxon>
    </lineage>
</organism>
<dbReference type="PANTHER" id="PTHR38847:SF1">
    <property type="entry name" value="PSEUDOURIDINE SYNTHASE RSUA_RLUA-LIKE DOMAIN-CONTAINING PROTEIN"/>
    <property type="match status" value="1"/>
</dbReference>
<dbReference type="AlphaFoldDB" id="A0A6A5TEM1"/>
<reference evidence="1" key="1">
    <citation type="journal article" date="2020" name="Stud. Mycol.">
        <title>101 Dothideomycetes genomes: a test case for predicting lifestyles and emergence of pathogens.</title>
        <authorList>
            <person name="Haridas S."/>
            <person name="Albert R."/>
            <person name="Binder M."/>
            <person name="Bloem J."/>
            <person name="Labutti K."/>
            <person name="Salamov A."/>
            <person name="Andreopoulos B."/>
            <person name="Baker S."/>
            <person name="Barry K."/>
            <person name="Bills G."/>
            <person name="Bluhm B."/>
            <person name="Cannon C."/>
            <person name="Castanera R."/>
            <person name="Culley D."/>
            <person name="Daum C."/>
            <person name="Ezra D."/>
            <person name="Gonzalez J."/>
            <person name="Henrissat B."/>
            <person name="Kuo A."/>
            <person name="Liang C."/>
            <person name="Lipzen A."/>
            <person name="Lutzoni F."/>
            <person name="Magnuson J."/>
            <person name="Mondo S."/>
            <person name="Nolan M."/>
            <person name="Ohm R."/>
            <person name="Pangilinan J."/>
            <person name="Park H.-J."/>
            <person name="Ramirez L."/>
            <person name="Alfaro M."/>
            <person name="Sun H."/>
            <person name="Tritt A."/>
            <person name="Yoshinaga Y."/>
            <person name="Zwiers L.-H."/>
            <person name="Turgeon B."/>
            <person name="Goodwin S."/>
            <person name="Spatafora J."/>
            <person name="Crous P."/>
            <person name="Grigoriev I."/>
        </authorList>
    </citation>
    <scope>NUCLEOTIDE SEQUENCE</scope>
    <source>
        <strain evidence="1">CBS 675.92</strain>
    </source>
</reference>
<proteinExistence type="predicted"/>
<dbReference type="EMBL" id="ML977019">
    <property type="protein sequence ID" value="KAF1951233.1"/>
    <property type="molecule type" value="Genomic_DNA"/>
</dbReference>
<protein>
    <recommendedName>
        <fullName evidence="3">Secreted protein</fullName>
    </recommendedName>
</protein>
<evidence type="ECO:0008006" key="3">
    <source>
        <dbReference type="Google" id="ProtNLM"/>
    </source>
</evidence>
<dbReference type="InterPro" id="IPR025649">
    <property type="entry name" value="DUF4360"/>
</dbReference>
<dbReference type="Pfam" id="PF14273">
    <property type="entry name" value="DUF4360"/>
    <property type="match status" value="1"/>
</dbReference>
<evidence type="ECO:0000313" key="2">
    <source>
        <dbReference type="Proteomes" id="UP000800035"/>
    </source>
</evidence>
<gene>
    <name evidence="1" type="ORF">CC80DRAFT_425329</name>
</gene>
<sequence length="175" mass="19226">MYYLAVSWAGTGCPPGSVSADLGEAATLLSLSFSQYVAKTGKNTQSADARRNCNVRVKLHYPQGFTYTVSTTDYRGHAQIPAQCKGTLSANYFFGGQQETATAKHVFQPVQDKDFLVTTDVAVASLVWSKCGVTGGPLFNINSVAQLECEKDSYLQLDTQDTKFNMKFHLQWKKC</sequence>
<keyword evidence="2" id="KW-1185">Reference proteome</keyword>
<evidence type="ECO:0000313" key="1">
    <source>
        <dbReference type="EMBL" id="KAF1951233.1"/>
    </source>
</evidence>
<dbReference type="PANTHER" id="PTHR38847">
    <property type="match status" value="1"/>
</dbReference>